<dbReference type="KEGG" id="ckn:Calkro_0112"/>
<evidence type="ECO:0000256" key="1">
    <source>
        <dbReference type="ARBA" id="ARBA00023015"/>
    </source>
</evidence>
<organism evidence="5 6">
    <name type="scientific">Caldicellulosiruptor kronotskyensis (strain DSM 18902 / VKM B-2412 / 2002)</name>
    <dbReference type="NCBI Taxonomy" id="632348"/>
    <lineage>
        <taxon>Bacteria</taxon>
        <taxon>Bacillati</taxon>
        <taxon>Bacillota</taxon>
        <taxon>Bacillota incertae sedis</taxon>
        <taxon>Caldicellulosiruptorales</taxon>
        <taxon>Caldicellulosiruptoraceae</taxon>
        <taxon>Caldicellulosiruptor</taxon>
    </lineage>
</organism>
<evidence type="ECO:0000259" key="4">
    <source>
        <dbReference type="PROSITE" id="PS50043"/>
    </source>
</evidence>
<feature type="domain" description="HTH luxR-type" evidence="4">
    <location>
        <begin position="4"/>
        <end position="69"/>
    </location>
</feature>
<dbReference type="InterPro" id="IPR016032">
    <property type="entry name" value="Sig_transdc_resp-reg_C-effctor"/>
</dbReference>
<dbReference type="InterPro" id="IPR000792">
    <property type="entry name" value="Tscrpt_reg_LuxR_C"/>
</dbReference>
<dbReference type="InterPro" id="IPR036388">
    <property type="entry name" value="WH-like_DNA-bd_sf"/>
</dbReference>
<evidence type="ECO:0000313" key="5">
    <source>
        <dbReference type="EMBL" id="ADQ45028.1"/>
    </source>
</evidence>
<dbReference type="CDD" id="cd06170">
    <property type="entry name" value="LuxR_C_like"/>
    <property type="match status" value="1"/>
</dbReference>
<dbReference type="PRINTS" id="PR00038">
    <property type="entry name" value="HTHLUXR"/>
</dbReference>
<evidence type="ECO:0000313" key="6">
    <source>
        <dbReference type="Proteomes" id="UP000006835"/>
    </source>
</evidence>
<dbReference type="PANTHER" id="PTHR44688:SF16">
    <property type="entry name" value="DNA-BINDING TRANSCRIPTIONAL ACTIVATOR DEVR_DOSR"/>
    <property type="match status" value="1"/>
</dbReference>
<dbReference type="PANTHER" id="PTHR44688">
    <property type="entry name" value="DNA-BINDING TRANSCRIPTIONAL ACTIVATOR DEVR_DOSR"/>
    <property type="match status" value="1"/>
</dbReference>
<reference evidence="5 6" key="2">
    <citation type="journal article" date="2011" name="J. Bacteriol.">
        <title>Complete genome sequences for the anaerobic, extremely thermophilic plant biomass-degrading bacteria Caldicellulosiruptor hydrothermalis, Caldicellulosiruptor kristjanssonii, Caldicellulosiruptor kronotskyensis, Caldicellulosiruptor owensenis, and Caldicellulosiruptor lactoaceticus.</title>
        <authorList>
            <person name="Blumer-Schuette S.E."/>
            <person name="Ozdemir I."/>
            <person name="Mistry D."/>
            <person name="Lucas S."/>
            <person name="Lapidus A."/>
            <person name="Cheng J.F."/>
            <person name="Goodwin L.A."/>
            <person name="Pitluck S."/>
            <person name="Land M.L."/>
            <person name="Hauser L.J."/>
            <person name="Woyke T."/>
            <person name="Mikhailova N."/>
            <person name="Pati A."/>
            <person name="Kyrpides N.C."/>
            <person name="Ivanova N."/>
            <person name="Detter J.C."/>
            <person name="Walston-Davenport K."/>
            <person name="Han S."/>
            <person name="Adams M.W."/>
            <person name="Kelly R.M."/>
        </authorList>
    </citation>
    <scope>NUCLEOTIDE SEQUENCE [LARGE SCALE GENOMIC DNA]</scope>
    <source>
        <strain evidence="6">DSM 18902 / VKM B-2412 / 2002</strain>
    </source>
</reference>
<keyword evidence="1" id="KW-0805">Transcription regulation</keyword>
<dbReference type="SUPFAM" id="SSF46894">
    <property type="entry name" value="C-terminal effector domain of the bipartite response regulators"/>
    <property type="match status" value="1"/>
</dbReference>
<evidence type="ECO:0000256" key="2">
    <source>
        <dbReference type="ARBA" id="ARBA00023125"/>
    </source>
</evidence>
<reference key="1">
    <citation type="submission" date="2010-11" db="EMBL/GenBank/DDBJ databases">
        <title>Complete sequence of Caldicellulosiruptor kronotskyensis 2002.</title>
        <authorList>
            <consortium name="US DOE Joint Genome Institute"/>
            <person name="Lucas S."/>
            <person name="Copeland A."/>
            <person name="Lapidus A."/>
            <person name="Cheng J.-F."/>
            <person name="Bruce D."/>
            <person name="Goodwin L."/>
            <person name="Pitluck S."/>
            <person name="Davenport K."/>
            <person name="Detter J.C."/>
            <person name="Han C."/>
            <person name="Tapia R."/>
            <person name="Land M."/>
            <person name="Hauser L."/>
            <person name="Jeffries C."/>
            <person name="Kyrpides N."/>
            <person name="Ivanova N."/>
            <person name="Mikhailova N."/>
            <person name="Blumer-Schuette S.E."/>
            <person name="Kelly R.M."/>
            <person name="Woyke T."/>
        </authorList>
    </citation>
    <scope>NUCLEOTIDE SEQUENCE</scope>
    <source>
        <strain>2002</strain>
    </source>
</reference>
<dbReference type="GO" id="GO:0003677">
    <property type="term" value="F:DNA binding"/>
    <property type="evidence" value="ECO:0007669"/>
    <property type="project" value="UniProtKB-KW"/>
</dbReference>
<gene>
    <name evidence="5" type="ordered locus">Calkro_0112</name>
</gene>
<dbReference type="SMART" id="SM00421">
    <property type="entry name" value="HTH_LUXR"/>
    <property type="match status" value="1"/>
</dbReference>
<dbReference type="AlphaFoldDB" id="E4SCH3"/>
<accession>E4SCH3</accession>
<dbReference type="Gene3D" id="1.10.10.10">
    <property type="entry name" value="Winged helix-like DNA-binding domain superfamily/Winged helix DNA-binding domain"/>
    <property type="match status" value="1"/>
</dbReference>
<keyword evidence="2" id="KW-0238">DNA-binding</keyword>
<proteinExistence type="predicted"/>
<sequence>MGISAVNNSELTKREKEIIKLIAKGYSNKEISSFLNISEGTVKTYIKIIMLKLNARSRVEIAAYYFQNIDKFKE</sequence>
<dbReference type="Pfam" id="PF00196">
    <property type="entry name" value="GerE"/>
    <property type="match status" value="1"/>
</dbReference>
<dbReference type="EMBL" id="CP002330">
    <property type="protein sequence ID" value="ADQ45028.1"/>
    <property type="molecule type" value="Genomic_DNA"/>
</dbReference>
<dbReference type="PROSITE" id="PS50043">
    <property type="entry name" value="HTH_LUXR_2"/>
    <property type="match status" value="1"/>
</dbReference>
<keyword evidence="6" id="KW-1185">Reference proteome</keyword>
<dbReference type="Proteomes" id="UP000006835">
    <property type="component" value="Chromosome"/>
</dbReference>
<evidence type="ECO:0000256" key="3">
    <source>
        <dbReference type="ARBA" id="ARBA00023163"/>
    </source>
</evidence>
<dbReference type="HOGENOM" id="CLU_000445_103_9_9"/>
<protein>
    <submittedName>
        <fullName evidence="5">Transcriptional regulator, LuxR family</fullName>
    </submittedName>
</protein>
<keyword evidence="3" id="KW-0804">Transcription</keyword>
<dbReference type="GO" id="GO:0006355">
    <property type="term" value="P:regulation of DNA-templated transcription"/>
    <property type="evidence" value="ECO:0007669"/>
    <property type="project" value="InterPro"/>
</dbReference>
<name>E4SCH3_CALK2</name>